<dbReference type="PANTHER" id="PTHR30349">
    <property type="entry name" value="PHAGE INTEGRASE-RELATED"/>
    <property type="match status" value="1"/>
</dbReference>
<dbReference type="GO" id="GO:0006310">
    <property type="term" value="P:DNA recombination"/>
    <property type="evidence" value="ECO:0007669"/>
    <property type="project" value="UniProtKB-KW"/>
</dbReference>
<dbReference type="InterPro" id="IPR002104">
    <property type="entry name" value="Integrase_catalytic"/>
</dbReference>
<dbReference type="Gene3D" id="1.10.150.130">
    <property type="match status" value="1"/>
</dbReference>
<dbReference type="InterPro" id="IPR011946">
    <property type="entry name" value="Integrase_integron-type"/>
</dbReference>
<evidence type="ECO:0000313" key="9">
    <source>
        <dbReference type="Proteomes" id="UP000565262"/>
    </source>
</evidence>
<proteinExistence type="inferred from homology"/>
<dbReference type="InterPro" id="IPR010998">
    <property type="entry name" value="Integrase_recombinase_N"/>
</dbReference>
<protein>
    <submittedName>
        <fullName evidence="8">Integron integrase</fullName>
    </submittedName>
</protein>
<evidence type="ECO:0000256" key="2">
    <source>
        <dbReference type="ARBA" id="ARBA00022908"/>
    </source>
</evidence>
<dbReference type="InterPro" id="IPR044068">
    <property type="entry name" value="CB"/>
</dbReference>
<dbReference type="InterPro" id="IPR013762">
    <property type="entry name" value="Integrase-like_cat_sf"/>
</dbReference>
<accession>A0A839IXI3</accession>
<dbReference type="NCBIfam" id="TIGR02249">
    <property type="entry name" value="integrase_gron"/>
    <property type="match status" value="1"/>
</dbReference>
<comment type="similarity">
    <text evidence="1">Belongs to the 'phage' integrase family.</text>
</comment>
<evidence type="ECO:0000256" key="5">
    <source>
        <dbReference type="PROSITE-ProRule" id="PRU01248"/>
    </source>
</evidence>
<keyword evidence="4" id="KW-0233">DNA recombination</keyword>
<evidence type="ECO:0000259" key="6">
    <source>
        <dbReference type="PROSITE" id="PS51898"/>
    </source>
</evidence>
<evidence type="ECO:0000259" key="7">
    <source>
        <dbReference type="PROSITE" id="PS51900"/>
    </source>
</evidence>
<dbReference type="Pfam" id="PF00589">
    <property type="entry name" value="Phage_integrase"/>
    <property type="match status" value="1"/>
</dbReference>
<evidence type="ECO:0000256" key="3">
    <source>
        <dbReference type="ARBA" id="ARBA00023125"/>
    </source>
</evidence>
<keyword evidence="3 5" id="KW-0238">DNA-binding</keyword>
<dbReference type="Gene3D" id="1.10.443.10">
    <property type="entry name" value="Intergrase catalytic core"/>
    <property type="match status" value="1"/>
</dbReference>
<dbReference type="PROSITE" id="PS51900">
    <property type="entry name" value="CB"/>
    <property type="match status" value="1"/>
</dbReference>
<evidence type="ECO:0000256" key="1">
    <source>
        <dbReference type="ARBA" id="ARBA00008857"/>
    </source>
</evidence>
<dbReference type="AlphaFoldDB" id="A0A839IXI3"/>
<gene>
    <name evidence="8" type="ORF">H4O21_20980</name>
</gene>
<dbReference type="PROSITE" id="PS51898">
    <property type="entry name" value="TYR_RECOMBINASE"/>
    <property type="match status" value="1"/>
</dbReference>
<feature type="domain" description="Core-binding (CB)" evidence="7">
    <location>
        <begin position="1"/>
        <end position="84"/>
    </location>
</feature>
<dbReference type="Pfam" id="PF13495">
    <property type="entry name" value="Phage_int_SAM_4"/>
    <property type="match status" value="1"/>
</dbReference>
<dbReference type="EMBL" id="JACJFM010000043">
    <property type="protein sequence ID" value="MBB1489087.1"/>
    <property type="molecule type" value="Genomic_DNA"/>
</dbReference>
<sequence length="321" mass="36736">MARSPFLEMVRSEIRLRGYSLRTEKTYIHWIKRYIFFHNKQHPAAMGAKEVKSFLSHLANHGNVAINTQKTALNALAFLYNQILQQPLGDLGFQHATRQKSLPCVLSPGEVQAILHQLEGKYRVIFSILYGSGLRISECLRLRVKDIDFSRSCLTVHDSKGHKDRQTLLSSSLFPDLRTLIEQAVDLQQQDNLEGTGPSLPYALDRKYPNAFREPAWMFIFPSTGLCIHPFSHKRCRHHLHESVPRKVLRKATREAGILHKRVNCHTFRHSLATHLLQNGRDIRTVQELLGHKDVSTTQIYTHVVGQHYAGTTSPLDQLTL</sequence>
<dbReference type="InterPro" id="IPR011010">
    <property type="entry name" value="DNA_brk_join_enz"/>
</dbReference>
<name>A0A839IXI3_9GAMM</name>
<feature type="domain" description="Tyr recombinase" evidence="6">
    <location>
        <begin position="101"/>
        <end position="314"/>
    </location>
</feature>
<dbReference type="GO" id="GO:0003677">
    <property type="term" value="F:DNA binding"/>
    <property type="evidence" value="ECO:0007669"/>
    <property type="project" value="UniProtKB-UniRule"/>
</dbReference>
<dbReference type="GO" id="GO:0015074">
    <property type="term" value="P:DNA integration"/>
    <property type="evidence" value="ECO:0007669"/>
    <property type="project" value="UniProtKB-KW"/>
</dbReference>
<dbReference type="RefSeq" id="WP_182810858.1">
    <property type="nucleotide sequence ID" value="NZ_JACJFM010000043.1"/>
</dbReference>
<comment type="caution">
    <text evidence="8">The sequence shown here is derived from an EMBL/GenBank/DDBJ whole genome shotgun (WGS) entry which is preliminary data.</text>
</comment>
<reference evidence="8 9" key="1">
    <citation type="submission" date="2020-08" db="EMBL/GenBank/DDBJ databases">
        <title>Oceanospirillum sp. nov. isolated from marine sediment.</title>
        <authorList>
            <person name="Ji X."/>
        </authorList>
    </citation>
    <scope>NUCLEOTIDE SEQUENCE [LARGE SCALE GENOMIC DNA]</scope>
    <source>
        <strain evidence="8 9">D5</strain>
    </source>
</reference>
<dbReference type="InterPro" id="IPR050090">
    <property type="entry name" value="Tyrosine_recombinase_XerCD"/>
</dbReference>
<dbReference type="PANTHER" id="PTHR30349:SF64">
    <property type="entry name" value="PROPHAGE INTEGRASE INTD-RELATED"/>
    <property type="match status" value="1"/>
</dbReference>
<dbReference type="Proteomes" id="UP000565262">
    <property type="component" value="Unassembled WGS sequence"/>
</dbReference>
<evidence type="ECO:0000256" key="4">
    <source>
        <dbReference type="ARBA" id="ARBA00023172"/>
    </source>
</evidence>
<dbReference type="SUPFAM" id="SSF56349">
    <property type="entry name" value="DNA breaking-rejoining enzymes"/>
    <property type="match status" value="1"/>
</dbReference>
<organism evidence="8 9">
    <name type="scientific">Oceanospirillum sediminis</name>
    <dbReference type="NCBI Taxonomy" id="2760088"/>
    <lineage>
        <taxon>Bacteria</taxon>
        <taxon>Pseudomonadati</taxon>
        <taxon>Pseudomonadota</taxon>
        <taxon>Gammaproteobacteria</taxon>
        <taxon>Oceanospirillales</taxon>
        <taxon>Oceanospirillaceae</taxon>
        <taxon>Oceanospirillum</taxon>
    </lineage>
</organism>
<keyword evidence="2" id="KW-0229">DNA integration</keyword>
<dbReference type="InterPro" id="IPR004107">
    <property type="entry name" value="Integrase_SAM-like_N"/>
</dbReference>
<evidence type="ECO:0000313" key="8">
    <source>
        <dbReference type="EMBL" id="MBB1489087.1"/>
    </source>
</evidence>
<keyword evidence="9" id="KW-1185">Reference proteome</keyword>